<evidence type="ECO:0000256" key="1">
    <source>
        <dbReference type="ARBA" id="ARBA00022630"/>
    </source>
</evidence>
<dbReference type="GeneID" id="60809488"/>
<dbReference type="GO" id="GO:0018580">
    <property type="term" value="F:nitronate monooxygenase activity"/>
    <property type="evidence" value="ECO:0007669"/>
    <property type="project" value="InterPro"/>
</dbReference>
<evidence type="ECO:0000256" key="3">
    <source>
        <dbReference type="ARBA" id="ARBA00023002"/>
    </source>
</evidence>
<dbReference type="CDD" id="cd04730">
    <property type="entry name" value="NPD_like"/>
    <property type="match status" value="1"/>
</dbReference>
<organism evidence="4 5">
    <name type="scientific">Corynebacterium bovis</name>
    <dbReference type="NCBI Taxonomy" id="36808"/>
    <lineage>
        <taxon>Bacteria</taxon>
        <taxon>Bacillati</taxon>
        <taxon>Actinomycetota</taxon>
        <taxon>Actinomycetes</taxon>
        <taxon>Mycobacteriales</taxon>
        <taxon>Corynebacteriaceae</taxon>
        <taxon>Corynebacterium</taxon>
    </lineage>
</organism>
<evidence type="ECO:0000313" key="5">
    <source>
        <dbReference type="Proteomes" id="UP000278422"/>
    </source>
</evidence>
<keyword evidence="5" id="KW-1185">Reference proteome</keyword>
<dbReference type="Gene3D" id="3.20.20.70">
    <property type="entry name" value="Aldolase class I"/>
    <property type="match status" value="1"/>
</dbReference>
<evidence type="ECO:0000313" key="4">
    <source>
        <dbReference type="EMBL" id="RRQ04655.1"/>
    </source>
</evidence>
<dbReference type="PANTHER" id="PTHR32332">
    <property type="entry name" value="2-NITROPROPANE DIOXYGENASE"/>
    <property type="match status" value="1"/>
</dbReference>
<dbReference type="Proteomes" id="UP000278422">
    <property type="component" value="Unassembled WGS sequence"/>
</dbReference>
<keyword evidence="3" id="KW-0560">Oxidoreductase</keyword>
<sequence length="337" mass="34514">MEPSETTTSTSPDGDHAPETRLTTRLTRLWGIDVPVIGAPMAGRAGGDLAAAVTAAGGLGMIGVGASTGPDWIAENAATAAAAGPFGIGLMVWNLADHPEQWRATLDARPTVVSLAFGDPAPYVEEAHEHGVSVVAPVNDRTQLLQALAAGVDVVCVQGTDAGGHTGRLGTMPWMQQVLTYLAVTAPGVPVAVAGGVASGRGLAAVLAAGADAAWVGTSFLASPEALGDEALRAAAEKADGTQTVLTDVYDRAEGLAWDTETWPTRTVVTDFVSRYTGDPTVTDDELAAALAPGGEYDDTLKLHAGQGIGLVKSREPAGDIVRRFGEEAAALLRRTF</sequence>
<protein>
    <submittedName>
        <fullName evidence="4">Nitronate monooxygenase</fullName>
    </submittedName>
</protein>
<dbReference type="Pfam" id="PF03060">
    <property type="entry name" value="NMO"/>
    <property type="match status" value="1"/>
</dbReference>
<keyword evidence="2" id="KW-0288">FMN</keyword>
<dbReference type="EMBL" id="PQNQ01000007">
    <property type="protein sequence ID" value="RRQ04655.1"/>
    <property type="molecule type" value="Genomic_DNA"/>
</dbReference>
<gene>
    <name evidence="4" type="ORF">CXF42_03695</name>
</gene>
<dbReference type="SUPFAM" id="SSF51412">
    <property type="entry name" value="Inosine monophosphate dehydrogenase (IMPDH)"/>
    <property type="match status" value="1"/>
</dbReference>
<reference evidence="4 5" key="1">
    <citation type="submission" date="2018-01" db="EMBL/GenBank/DDBJ databases">
        <title>Twenty Corynebacterium bovis Genomes.</title>
        <authorList>
            <person name="Gulvik C.A."/>
        </authorList>
    </citation>
    <scope>NUCLEOTIDE SEQUENCE [LARGE SCALE GENOMIC DNA]</scope>
    <source>
        <strain evidence="4 5">16-2004</strain>
    </source>
</reference>
<name>A0A3R8R5R8_9CORY</name>
<dbReference type="RefSeq" id="WP_125174959.1">
    <property type="nucleotide sequence ID" value="NZ_JALGIX010000018.1"/>
</dbReference>
<dbReference type="InterPro" id="IPR013785">
    <property type="entry name" value="Aldolase_TIM"/>
</dbReference>
<dbReference type="AlphaFoldDB" id="A0A3R8R5R8"/>
<comment type="caution">
    <text evidence="4">The sequence shown here is derived from an EMBL/GenBank/DDBJ whole genome shotgun (WGS) entry which is preliminary data.</text>
</comment>
<evidence type="ECO:0000256" key="2">
    <source>
        <dbReference type="ARBA" id="ARBA00022643"/>
    </source>
</evidence>
<proteinExistence type="predicted"/>
<dbReference type="InterPro" id="IPR004136">
    <property type="entry name" value="NMO"/>
</dbReference>
<accession>A0A3R8R5R8</accession>
<keyword evidence="1" id="KW-0285">Flavoprotein</keyword>
<keyword evidence="4" id="KW-0503">Monooxygenase</keyword>